<dbReference type="RefSeq" id="WP_132493321.1">
    <property type="nucleotide sequence ID" value="NZ_SMKW01000076.1"/>
</dbReference>
<dbReference type="Gene3D" id="1.10.287.1350">
    <property type="match status" value="1"/>
</dbReference>
<keyword evidence="1" id="KW-0489">Methyltransferase</keyword>
<dbReference type="PANTHER" id="PTHR43712:SF2">
    <property type="entry name" value="O-METHYLTRANSFERASE CICE"/>
    <property type="match status" value="1"/>
</dbReference>
<dbReference type="Proteomes" id="UP000294947">
    <property type="component" value="Unassembled WGS sequence"/>
</dbReference>
<dbReference type="PROSITE" id="PS51683">
    <property type="entry name" value="SAM_OMT_II"/>
    <property type="match status" value="1"/>
</dbReference>
<evidence type="ECO:0000256" key="1">
    <source>
        <dbReference type="ARBA" id="ARBA00022603"/>
    </source>
</evidence>
<keyword evidence="3" id="KW-0949">S-adenosyl-L-methionine</keyword>
<feature type="domain" description="O-methyltransferase C-terminal" evidence="4">
    <location>
        <begin position="111"/>
        <end position="313"/>
    </location>
</feature>
<keyword evidence="6" id="KW-1185">Reference proteome</keyword>
<accession>A0A4R4Y790</accession>
<dbReference type="EMBL" id="SMKW01000076">
    <property type="protein sequence ID" value="TDD39554.1"/>
    <property type="molecule type" value="Genomic_DNA"/>
</dbReference>
<dbReference type="PANTHER" id="PTHR43712">
    <property type="entry name" value="PUTATIVE (AFU_ORTHOLOGUE AFUA_4G14580)-RELATED"/>
    <property type="match status" value="1"/>
</dbReference>
<dbReference type="InterPro" id="IPR036390">
    <property type="entry name" value="WH_DNA-bd_sf"/>
</dbReference>
<sequence length="341" mass="37138">MGKPEDDLDAILGAQWNFHLLGAAARLGVADEFAGGPRTAADLAAAIGAGDVKAVSAFLNNAESIGLVQRVDADRFAETPMLALLRRDGGAYRNIVLMLTSPGLCRPAEMLHSVVLHGRSHTEDALGKGLWSYYQENPDEAAAFADFMSELSDMVADSVLSRYSFHEHRKVVDVGGSNGTFLSRILSQYPDVAGVLFDLPHAVERARRIIAERELSSRVEFVGGSFFEKVPEGGDVYLLKCVLSDWDDESCARILSRCREAASPGTPVVVIDWLYREDSAQLFDAIHLRQLARVDGKVRTLPEYESLFAAAGLALKRVDSPAEVDAVEESAPATVFETIRR</sequence>
<dbReference type="SUPFAM" id="SSF46785">
    <property type="entry name" value="Winged helix' DNA-binding domain"/>
    <property type="match status" value="1"/>
</dbReference>
<dbReference type="GO" id="GO:0008171">
    <property type="term" value="F:O-methyltransferase activity"/>
    <property type="evidence" value="ECO:0007669"/>
    <property type="project" value="InterPro"/>
</dbReference>
<dbReference type="CDD" id="cd02440">
    <property type="entry name" value="AdoMet_MTases"/>
    <property type="match status" value="1"/>
</dbReference>
<evidence type="ECO:0000313" key="5">
    <source>
        <dbReference type="EMBL" id="TDD39554.1"/>
    </source>
</evidence>
<gene>
    <name evidence="5" type="ORF">E1288_36845</name>
</gene>
<evidence type="ECO:0000259" key="4">
    <source>
        <dbReference type="Pfam" id="PF00891"/>
    </source>
</evidence>
<dbReference type="GO" id="GO:0032259">
    <property type="term" value="P:methylation"/>
    <property type="evidence" value="ECO:0007669"/>
    <property type="project" value="UniProtKB-KW"/>
</dbReference>
<dbReference type="InterPro" id="IPR029063">
    <property type="entry name" value="SAM-dependent_MTases_sf"/>
</dbReference>
<name>A0A4R4Y790_9PSEU</name>
<protein>
    <recommendedName>
        <fullName evidence="4">O-methyltransferase C-terminal domain-containing protein</fullName>
    </recommendedName>
</protein>
<reference evidence="5 6" key="1">
    <citation type="submission" date="2019-03" db="EMBL/GenBank/DDBJ databases">
        <title>Draft genome sequences of novel Actinobacteria.</title>
        <authorList>
            <person name="Sahin N."/>
            <person name="Ay H."/>
            <person name="Saygin H."/>
        </authorList>
    </citation>
    <scope>NUCLEOTIDE SEQUENCE [LARGE SCALE GENOMIC DNA]</scope>
    <source>
        <strain evidence="5 6">7K502</strain>
    </source>
</reference>
<dbReference type="Gene3D" id="1.10.10.10">
    <property type="entry name" value="Winged helix-like DNA-binding domain superfamily/Winged helix DNA-binding domain"/>
    <property type="match status" value="1"/>
</dbReference>
<dbReference type="Gene3D" id="3.40.50.150">
    <property type="entry name" value="Vaccinia Virus protein VP39"/>
    <property type="match status" value="1"/>
</dbReference>
<dbReference type="Pfam" id="PF00891">
    <property type="entry name" value="Methyltransf_2"/>
    <property type="match status" value="1"/>
</dbReference>
<organism evidence="5 6">
    <name type="scientific">Saccharopolyspora elongata</name>
    <dbReference type="NCBI Taxonomy" id="2530387"/>
    <lineage>
        <taxon>Bacteria</taxon>
        <taxon>Bacillati</taxon>
        <taxon>Actinomycetota</taxon>
        <taxon>Actinomycetes</taxon>
        <taxon>Pseudonocardiales</taxon>
        <taxon>Pseudonocardiaceae</taxon>
        <taxon>Saccharopolyspora</taxon>
    </lineage>
</organism>
<dbReference type="InterPro" id="IPR001077">
    <property type="entry name" value="COMT_C"/>
</dbReference>
<dbReference type="SUPFAM" id="SSF53335">
    <property type="entry name" value="S-adenosyl-L-methionine-dependent methyltransferases"/>
    <property type="match status" value="1"/>
</dbReference>
<evidence type="ECO:0000256" key="3">
    <source>
        <dbReference type="ARBA" id="ARBA00022691"/>
    </source>
</evidence>
<keyword evidence="2" id="KW-0808">Transferase</keyword>
<dbReference type="InterPro" id="IPR036388">
    <property type="entry name" value="WH-like_DNA-bd_sf"/>
</dbReference>
<evidence type="ECO:0000313" key="6">
    <source>
        <dbReference type="Proteomes" id="UP000294947"/>
    </source>
</evidence>
<evidence type="ECO:0000256" key="2">
    <source>
        <dbReference type="ARBA" id="ARBA00022679"/>
    </source>
</evidence>
<dbReference type="OrthoDB" id="3804952at2"/>
<dbReference type="AlphaFoldDB" id="A0A4R4Y790"/>
<proteinExistence type="predicted"/>
<dbReference type="InterPro" id="IPR016461">
    <property type="entry name" value="COMT-like"/>
</dbReference>
<comment type="caution">
    <text evidence="5">The sequence shown here is derived from an EMBL/GenBank/DDBJ whole genome shotgun (WGS) entry which is preliminary data.</text>
</comment>